<accession>A0ABW5R6R2</accession>
<protein>
    <submittedName>
        <fullName evidence="2">Sigma factor-like helix-turn-helix DNA-binding protein</fullName>
    </submittedName>
</protein>
<dbReference type="Pfam" id="PF04545">
    <property type="entry name" value="Sigma70_r4"/>
    <property type="match status" value="1"/>
</dbReference>
<dbReference type="InterPro" id="IPR013324">
    <property type="entry name" value="RNA_pol_sigma_r3/r4-like"/>
</dbReference>
<organism evidence="2 3">
    <name type="scientific">Marinicrinis sediminis</name>
    <dbReference type="NCBI Taxonomy" id="1652465"/>
    <lineage>
        <taxon>Bacteria</taxon>
        <taxon>Bacillati</taxon>
        <taxon>Bacillota</taxon>
        <taxon>Bacilli</taxon>
        <taxon>Bacillales</taxon>
        <taxon>Paenibacillaceae</taxon>
    </lineage>
</organism>
<feature type="domain" description="RNA polymerase sigma-70 region 4" evidence="1">
    <location>
        <begin position="13"/>
        <end position="51"/>
    </location>
</feature>
<reference evidence="3" key="1">
    <citation type="journal article" date="2019" name="Int. J. Syst. Evol. Microbiol.">
        <title>The Global Catalogue of Microorganisms (GCM) 10K type strain sequencing project: providing services to taxonomists for standard genome sequencing and annotation.</title>
        <authorList>
            <consortium name="The Broad Institute Genomics Platform"/>
            <consortium name="The Broad Institute Genome Sequencing Center for Infectious Disease"/>
            <person name="Wu L."/>
            <person name="Ma J."/>
        </authorList>
    </citation>
    <scope>NUCLEOTIDE SEQUENCE [LARGE SCALE GENOMIC DNA]</scope>
    <source>
        <strain evidence="3">KCTC 33676</strain>
    </source>
</reference>
<name>A0ABW5R6R2_9BACL</name>
<dbReference type="SUPFAM" id="SSF88659">
    <property type="entry name" value="Sigma3 and sigma4 domains of RNA polymerase sigma factors"/>
    <property type="match status" value="1"/>
</dbReference>
<sequence length="58" mass="6959">MIQNIPSPHGQYIIYKIYRDRFTEKKIAQELNISQQAVNRWKKKSLEKLRESQHSLSS</sequence>
<dbReference type="Gene3D" id="1.10.10.10">
    <property type="entry name" value="Winged helix-like DNA-binding domain superfamily/Winged helix DNA-binding domain"/>
    <property type="match status" value="1"/>
</dbReference>
<dbReference type="InterPro" id="IPR036388">
    <property type="entry name" value="WH-like_DNA-bd_sf"/>
</dbReference>
<evidence type="ECO:0000313" key="2">
    <source>
        <dbReference type="EMBL" id="MFD2670421.1"/>
    </source>
</evidence>
<dbReference type="RefSeq" id="WP_379927966.1">
    <property type="nucleotide sequence ID" value="NZ_JBHUMM010000002.1"/>
</dbReference>
<dbReference type="Proteomes" id="UP001597497">
    <property type="component" value="Unassembled WGS sequence"/>
</dbReference>
<keyword evidence="3" id="KW-1185">Reference proteome</keyword>
<dbReference type="EMBL" id="JBHUMM010000002">
    <property type="protein sequence ID" value="MFD2670421.1"/>
    <property type="molecule type" value="Genomic_DNA"/>
</dbReference>
<evidence type="ECO:0000259" key="1">
    <source>
        <dbReference type="Pfam" id="PF04545"/>
    </source>
</evidence>
<dbReference type="InterPro" id="IPR007630">
    <property type="entry name" value="RNA_pol_sigma70_r4"/>
</dbReference>
<proteinExistence type="predicted"/>
<evidence type="ECO:0000313" key="3">
    <source>
        <dbReference type="Proteomes" id="UP001597497"/>
    </source>
</evidence>
<gene>
    <name evidence="2" type="ORF">ACFSUC_02220</name>
</gene>
<comment type="caution">
    <text evidence="2">The sequence shown here is derived from an EMBL/GenBank/DDBJ whole genome shotgun (WGS) entry which is preliminary data.</text>
</comment>